<dbReference type="GeneID" id="60656074"/>
<evidence type="ECO:0008006" key="3">
    <source>
        <dbReference type="Google" id="ProtNLM"/>
    </source>
</evidence>
<dbReference type="PROSITE" id="PS51257">
    <property type="entry name" value="PROKAR_LIPOPROTEIN"/>
    <property type="match status" value="1"/>
</dbReference>
<name>A0A6D2C6E8_9HELI</name>
<comment type="caution">
    <text evidence="1">The sequence shown here is derived from an EMBL/GenBank/DDBJ whole genome shotgun (WGS) entry which is preliminary data.</text>
</comment>
<organism evidence="1 2">
    <name type="scientific">Helicobacter bilis</name>
    <dbReference type="NCBI Taxonomy" id="37372"/>
    <lineage>
        <taxon>Bacteria</taxon>
        <taxon>Pseudomonadati</taxon>
        <taxon>Campylobacterota</taxon>
        <taxon>Epsilonproteobacteria</taxon>
        <taxon>Campylobacterales</taxon>
        <taxon>Helicobacteraceae</taxon>
        <taxon>Helicobacter</taxon>
    </lineage>
</organism>
<dbReference type="EMBL" id="JRPH02000039">
    <property type="protein sequence ID" value="TLE02640.1"/>
    <property type="molecule type" value="Genomic_DNA"/>
</dbReference>
<accession>A0A6D2C6E8</accession>
<evidence type="ECO:0000313" key="1">
    <source>
        <dbReference type="EMBL" id="TLE02640.1"/>
    </source>
</evidence>
<gene>
    <name evidence="1" type="ORF">LS77_009875</name>
</gene>
<reference evidence="1 2" key="1">
    <citation type="journal article" date="2014" name="Genome Announc.">
        <title>Draft genome sequences of eight enterohepatic helicobacter species isolated from both laboratory and wild rodents.</title>
        <authorList>
            <person name="Sheh A."/>
            <person name="Shen Z."/>
            <person name="Fox J.G."/>
        </authorList>
    </citation>
    <scope>NUCLEOTIDE SEQUENCE [LARGE SCALE GENOMIC DNA]</scope>
    <source>
        <strain evidence="1 2">Missouri</strain>
    </source>
</reference>
<proteinExistence type="predicted"/>
<dbReference type="RefSeq" id="WP_004085258.1">
    <property type="nucleotide sequence ID" value="NZ_CAOUIW010000071.1"/>
</dbReference>
<protein>
    <recommendedName>
        <fullName evidence="3">Lipoprotein</fullName>
    </recommendedName>
</protein>
<evidence type="ECO:0000313" key="2">
    <source>
        <dbReference type="Proteomes" id="UP000029870"/>
    </source>
</evidence>
<dbReference type="Proteomes" id="UP000029870">
    <property type="component" value="Unassembled WGS sequence"/>
</dbReference>
<dbReference type="AlphaFoldDB" id="A0A6D2C6E8"/>
<sequence length="147" mass="17092">MRQYVLITLSLLFYACSVDKPITLYAINMMYACECPRYRVFMVEDTESRLTDSEIDLDKNTNLSNEIWHVMNLEVPQNLIGVDLELEFESAEKEREFSKNEGVSPICNIYYFNGTLHQGLFGKATLYVKDYTIMPKSKNCISQIMKD</sequence>